<dbReference type="HOGENOM" id="CLU_068838_0_0_9"/>
<evidence type="ECO:0000313" key="1">
    <source>
        <dbReference type="EMBL" id="AJI25241.1"/>
    </source>
</evidence>
<gene>
    <name evidence="1" type="ORF">BG04_339</name>
</gene>
<dbReference type="EMBL" id="CP009920">
    <property type="protein sequence ID" value="AJI25241.1"/>
    <property type="molecule type" value="Genomic_DNA"/>
</dbReference>
<organism evidence="1 2">
    <name type="scientific">Priestia megaterium (strain ATCC 14581 / DSM 32 / CCUG 1817 / JCM 2506 / NBRC 15308 / NCIMB 9376 / NCTC 10342 / NRRL B-14308 / VKM B-512 / Ford 19)</name>
    <name type="common">Bacillus megaterium</name>
    <dbReference type="NCBI Taxonomy" id="1348623"/>
    <lineage>
        <taxon>Bacteria</taxon>
        <taxon>Bacillati</taxon>
        <taxon>Bacillota</taxon>
        <taxon>Bacilli</taxon>
        <taxon>Bacillales</taxon>
        <taxon>Bacillaceae</taxon>
        <taxon>Priestia</taxon>
    </lineage>
</organism>
<dbReference type="KEGG" id="bmeg:BG04_339"/>
<proteinExistence type="predicted"/>
<sequence>MVLHKKTVSFIALFLLLLVISSNYVLYHSSFGLQSLPADLNGVVVGSILDLSLVAPLLFLAWQRKFSLKHFIVLMATGLIAARFIIPSEYLASFQTVMWLGVGIEGVLILFELSLLFMLVKNVPPILRRIKSSSLPLLFSFSRTVNEKFPNQTFLHILCSEMLMFYYAFGTWKKQPSNEGNTFTLYKRSSFITFQIMIIHAIIIETLGLHWLLHNTSIILSIVLLILNIYSIVFFLGDIQALRLNPLRVDDDHLYISFGLGKRMEIPFRDIAEIVEDAHILEQKIPSTTIEFIARDFETVHPDLLLTLKSPIEATLFMGIKKKYKQVAIRVDDPHAFKKIVKERLEKAQRDELI</sequence>
<name>A0A0B6AP03_PRIM2</name>
<dbReference type="Proteomes" id="UP000031829">
    <property type="component" value="Chromosome"/>
</dbReference>
<evidence type="ECO:0000313" key="2">
    <source>
        <dbReference type="Proteomes" id="UP000031829"/>
    </source>
</evidence>
<protein>
    <submittedName>
        <fullName evidence="1">Putative membrane protein</fullName>
    </submittedName>
</protein>
<accession>A0A0B6AP03</accession>
<reference evidence="1 2" key="1">
    <citation type="journal article" date="2015" name="Genome Announc.">
        <title>Complete genome sequences for 35 biothreat assay-relevant bacillus species.</title>
        <authorList>
            <person name="Johnson S.L."/>
            <person name="Daligault H.E."/>
            <person name="Davenport K.W."/>
            <person name="Jaissle J."/>
            <person name="Frey K.G."/>
            <person name="Ladner J.T."/>
            <person name="Broomall S.M."/>
            <person name="Bishop-Lilly K.A."/>
            <person name="Bruce D.C."/>
            <person name="Gibbons H.S."/>
            <person name="Coyne S.R."/>
            <person name="Lo C.C."/>
            <person name="Meincke L."/>
            <person name="Munk A.C."/>
            <person name="Koroleva G.I."/>
            <person name="Rosenzweig C.N."/>
            <person name="Palacios G.F."/>
            <person name="Redden C.L."/>
            <person name="Minogue T.D."/>
            <person name="Chain P.S."/>
        </authorList>
    </citation>
    <scope>NUCLEOTIDE SEQUENCE [LARGE SCALE GENOMIC DNA]</scope>
    <source>
        <strain evidence="2">ATCC 14581 / DSM 32 / JCM 2506 / NBRC 15308 / NCIMB 9376 / NCTC 10342 / NRRL B-14308 / VKM B-512</strain>
    </source>
</reference>
<dbReference type="AlphaFoldDB" id="A0A0B6AP03"/>